<comment type="similarity">
    <text evidence="1">Belongs to the universal stress protein A family.</text>
</comment>
<dbReference type="InterPro" id="IPR006016">
    <property type="entry name" value="UspA"/>
</dbReference>
<organism evidence="3 4">
    <name type="scientific">Mycolicibacterium mageritense</name>
    <name type="common">Mycobacterium mageritense</name>
    <dbReference type="NCBI Taxonomy" id="53462"/>
    <lineage>
        <taxon>Bacteria</taxon>
        <taxon>Bacillati</taxon>
        <taxon>Actinomycetota</taxon>
        <taxon>Actinomycetes</taxon>
        <taxon>Mycobacteriales</taxon>
        <taxon>Mycobacteriaceae</taxon>
        <taxon>Mycolicibacterium</taxon>
    </lineage>
</organism>
<gene>
    <name evidence="3" type="ORF">hbim_00333</name>
</gene>
<dbReference type="PANTHER" id="PTHR46268:SF6">
    <property type="entry name" value="UNIVERSAL STRESS PROTEIN UP12"/>
    <property type="match status" value="1"/>
</dbReference>
<protein>
    <submittedName>
        <fullName evidence="3">Universal stress protein</fullName>
    </submittedName>
</protein>
<dbReference type="Gene3D" id="3.40.50.12370">
    <property type="match status" value="1"/>
</dbReference>
<name>A0AAI8TPX4_MYCME</name>
<dbReference type="Proteomes" id="UP001241092">
    <property type="component" value="Chromosome"/>
</dbReference>
<proteinExistence type="inferred from homology"/>
<feature type="domain" description="UspA" evidence="2">
    <location>
        <begin position="9"/>
        <end position="137"/>
    </location>
</feature>
<sequence>MNENGTIAPVVVGVDGSKHAVRAAIWAIDEAVRRGAPLRLVHVVRGDSGQDFAEARKIIHRAWAAVEATGIAVELESDIRQGDTVPELIEASRAAAMICVGSRGVHKHKTYHRPGHGRGTTAAGVALGAHCPVAIIRRRHPRGPMTAHKWVVAALDDSPGSDSALQAAMDEAQRRQAPVLVLTPWHAPGRDLPVGQRELRAHLESYIRDAELEHAEFAMCTLPRPKDIANLLAQSAGIDQLLVIGPENPELVAQVVSPKVRAILHKTNCSVLVMRRRDDAEPGPAWIAKTAGTLVPDEADIAPLAGAVSGQ</sequence>
<evidence type="ECO:0000313" key="3">
    <source>
        <dbReference type="EMBL" id="BDY26422.1"/>
    </source>
</evidence>
<feature type="domain" description="UspA" evidence="2">
    <location>
        <begin position="151"/>
        <end position="275"/>
    </location>
</feature>
<evidence type="ECO:0000313" key="4">
    <source>
        <dbReference type="Proteomes" id="UP001241092"/>
    </source>
</evidence>
<dbReference type="AlphaFoldDB" id="A0AAI8TPX4"/>
<reference evidence="3" key="1">
    <citation type="submission" date="2023-03" db="EMBL/GenBank/DDBJ databases">
        <title>Draft genome sequence of a Mycolicibacterium mageritense strain H4_3_1 isolated from a hybrid biological-inorganic system reactor.</title>
        <authorList>
            <person name="Feng X."/>
            <person name="Kazama D."/>
            <person name="Sato K."/>
            <person name="Kobayashi H."/>
        </authorList>
    </citation>
    <scope>NUCLEOTIDE SEQUENCE</scope>
    <source>
        <strain evidence="3">H4_3_1</strain>
    </source>
</reference>
<dbReference type="RefSeq" id="WP_286213177.1">
    <property type="nucleotide sequence ID" value="NZ_AP027452.1"/>
</dbReference>
<dbReference type="SUPFAM" id="SSF52402">
    <property type="entry name" value="Adenine nucleotide alpha hydrolases-like"/>
    <property type="match status" value="2"/>
</dbReference>
<dbReference type="Pfam" id="PF00582">
    <property type="entry name" value="Usp"/>
    <property type="match status" value="2"/>
</dbReference>
<accession>A0AAI8TPX4</accession>
<dbReference type="PANTHER" id="PTHR46268">
    <property type="entry name" value="STRESS RESPONSE PROTEIN NHAX"/>
    <property type="match status" value="1"/>
</dbReference>
<dbReference type="EMBL" id="AP027452">
    <property type="protein sequence ID" value="BDY26422.1"/>
    <property type="molecule type" value="Genomic_DNA"/>
</dbReference>
<evidence type="ECO:0000259" key="2">
    <source>
        <dbReference type="Pfam" id="PF00582"/>
    </source>
</evidence>
<evidence type="ECO:0000256" key="1">
    <source>
        <dbReference type="ARBA" id="ARBA00008791"/>
    </source>
</evidence>